<evidence type="ECO:0000256" key="2">
    <source>
        <dbReference type="SAM" id="Phobius"/>
    </source>
</evidence>
<feature type="compositionally biased region" description="Polar residues" evidence="1">
    <location>
        <begin position="24"/>
        <end position="38"/>
    </location>
</feature>
<dbReference type="Pfam" id="PF02517">
    <property type="entry name" value="Rce1-like"/>
    <property type="match status" value="1"/>
</dbReference>
<feature type="transmembrane region" description="Helical" evidence="2">
    <location>
        <begin position="120"/>
        <end position="145"/>
    </location>
</feature>
<feature type="domain" description="CAAX prenyl protease 2/Lysostaphin resistance protein A-like" evidence="3">
    <location>
        <begin position="158"/>
        <end position="255"/>
    </location>
</feature>
<dbReference type="InterPro" id="IPR003675">
    <property type="entry name" value="Rce1/LyrA-like_dom"/>
</dbReference>
<dbReference type="GO" id="GO:0004175">
    <property type="term" value="F:endopeptidase activity"/>
    <property type="evidence" value="ECO:0007669"/>
    <property type="project" value="UniProtKB-ARBA"/>
</dbReference>
<keyword evidence="5" id="KW-1185">Reference proteome</keyword>
<dbReference type="PANTHER" id="PTHR35797:SF1">
    <property type="entry name" value="PROTEASE"/>
    <property type="match status" value="1"/>
</dbReference>
<evidence type="ECO:0000256" key="1">
    <source>
        <dbReference type="SAM" id="MobiDB-lite"/>
    </source>
</evidence>
<feature type="transmembrane region" description="Helical" evidence="2">
    <location>
        <begin position="189"/>
        <end position="208"/>
    </location>
</feature>
<feature type="transmembrane region" description="Helical" evidence="2">
    <location>
        <begin position="214"/>
        <end position="235"/>
    </location>
</feature>
<reference evidence="4" key="1">
    <citation type="submission" date="2020-10" db="EMBL/GenBank/DDBJ databases">
        <title>Sequencing the genomes of 1000 actinobacteria strains.</title>
        <authorList>
            <person name="Klenk H.-P."/>
        </authorList>
    </citation>
    <scope>NUCLEOTIDE SEQUENCE</scope>
    <source>
        <strain evidence="4">DSM 45354</strain>
    </source>
</reference>
<dbReference type="GO" id="GO:0080120">
    <property type="term" value="P:CAAX-box protein maturation"/>
    <property type="evidence" value="ECO:0007669"/>
    <property type="project" value="UniProtKB-ARBA"/>
</dbReference>
<dbReference type="PANTHER" id="PTHR35797">
    <property type="entry name" value="PROTEASE-RELATED"/>
    <property type="match status" value="1"/>
</dbReference>
<dbReference type="GO" id="GO:0006508">
    <property type="term" value="P:proteolysis"/>
    <property type="evidence" value="ECO:0007669"/>
    <property type="project" value="UniProtKB-KW"/>
</dbReference>
<feature type="transmembrane region" description="Helical" evidence="2">
    <location>
        <begin position="273"/>
        <end position="294"/>
    </location>
</feature>
<protein>
    <submittedName>
        <fullName evidence="4">Membrane protease YdiL (CAAX protease family)</fullName>
    </submittedName>
</protein>
<keyword evidence="4" id="KW-0378">Hydrolase</keyword>
<organism evidence="4 5">
    <name type="scientific">Actinopolymorpha pittospori</name>
    <dbReference type="NCBI Taxonomy" id="648752"/>
    <lineage>
        <taxon>Bacteria</taxon>
        <taxon>Bacillati</taxon>
        <taxon>Actinomycetota</taxon>
        <taxon>Actinomycetes</taxon>
        <taxon>Propionibacteriales</taxon>
        <taxon>Actinopolymorphaceae</taxon>
        <taxon>Actinopolymorpha</taxon>
    </lineage>
</organism>
<evidence type="ECO:0000259" key="3">
    <source>
        <dbReference type="Pfam" id="PF02517"/>
    </source>
</evidence>
<accession>A0A927MTU4</accession>
<keyword evidence="4" id="KW-0645">Protease</keyword>
<dbReference type="AlphaFoldDB" id="A0A927MTU4"/>
<feature type="transmembrane region" description="Helical" evidence="2">
    <location>
        <begin position="80"/>
        <end position="100"/>
    </location>
</feature>
<dbReference type="InterPro" id="IPR042150">
    <property type="entry name" value="MmRce1-like"/>
</dbReference>
<dbReference type="Proteomes" id="UP000638648">
    <property type="component" value="Unassembled WGS sequence"/>
</dbReference>
<feature type="transmembrane region" description="Helical" evidence="2">
    <location>
        <begin position="51"/>
        <end position="74"/>
    </location>
</feature>
<keyword evidence="2" id="KW-0472">Membrane</keyword>
<feature type="transmembrane region" description="Helical" evidence="2">
    <location>
        <begin position="157"/>
        <end position="177"/>
    </location>
</feature>
<keyword evidence="2" id="KW-0812">Transmembrane</keyword>
<feature type="transmembrane region" description="Helical" evidence="2">
    <location>
        <begin position="242"/>
        <end position="261"/>
    </location>
</feature>
<name>A0A927MTU4_9ACTN</name>
<keyword evidence="2" id="KW-1133">Transmembrane helix</keyword>
<comment type="caution">
    <text evidence="4">The sequence shown here is derived from an EMBL/GenBank/DDBJ whole genome shotgun (WGS) entry which is preliminary data.</text>
</comment>
<gene>
    <name evidence="4" type="ORF">HEB94_002922</name>
</gene>
<evidence type="ECO:0000313" key="5">
    <source>
        <dbReference type="Proteomes" id="UP000638648"/>
    </source>
</evidence>
<proteinExistence type="predicted"/>
<sequence>MNDQDAMTTTAATAGRDPVARPTVHSTVRPTVPSTVPQTPRAPRRRVPRMGIVVGLFYAVTLLGAGGLGLLQPLLRVDPVIIELTQFGPALGVLTVFLVWRRGWRPPVAAGLTLSRPVLVRLLTVAAVATGIFAVAIGACALLGVDVDYTHPGALTHSFWVIAAAQLLGACAEESGWRCFLQPYLRTRYGVVTSGVLVGLLWGCWHVQVFAFGSAYVVAFLISAVALSVILAVLVEGTRGRNLLVAGSFHALVNLGLLLLLPEESGDLRAETIFSSACVLGALVVVGISAANGGPRTRRQERDR</sequence>
<dbReference type="RefSeq" id="WP_192750260.1">
    <property type="nucleotide sequence ID" value="NZ_BAABJL010000025.1"/>
</dbReference>
<dbReference type="EMBL" id="JADBEM010000001">
    <property type="protein sequence ID" value="MBE1606074.1"/>
    <property type="molecule type" value="Genomic_DNA"/>
</dbReference>
<feature type="region of interest" description="Disordered" evidence="1">
    <location>
        <begin position="1"/>
        <end position="42"/>
    </location>
</feature>
<feature type="compositionally biased region" description="Low complexity" evidence="1">
    <location>
        <begin position="1"/>
        <end position="14"/>
    </location>
</feature>
<evidence type="ECO:0000313" key="4">
    <source>
        <dbReference type="EMBL" id="MBE1606074.1"/>
    </source>
</evidence>